<dbReference type="OrthoDB" id="5321006at2759"/>
<evidence type="ECO:0000313" key="4">
    <source>
        <dbReference type="Proteomes" id="UP000521943"/>
    </source>
</evidence>
<dbReference type="AlphaFoldDB" id="A0A8H6I293"/>
<protein>
    <recommendedName>
        <fullName evidence="2">SWI/SNF and RSC complexes subunit Ssr4 N-terminal domain-containing protein</fullName>
    </recommendedName>
</protein>
<gene>
    <name evidence="3" type="ORF">DFP72DRAFT_239605</name>
</gene>
<organism evidence="3 4">
    <name type="scientific">Ephemerocybe angulata</name>
    <dbReference type="NCBI Taxonomy" id="980116"/>
    <lineage>
        <taxon>Eukaryota</taxon>
        <taxon>Fungi</taxon>
        <taxon>Dikarya</taxon>
        <taxon>Basidiomycota</taxon>
        <taxon>Agaricomycotina</taxon>
        <taxon>Agaricomycetes</taxon>
        <taxon>Agaricomycetidae</taxon>
        <taxon>Agaricales</taxon>
        <taxon>Agaricineae</taxon>
        <taxon>Psathyrellaceae</taxon>
        <taxon>Ephemerocybe</taxon>
    </lineage>
</organism>
<evidence type="ECO:0000259" key="2">
    <source>
        <dbReference type="Pfam" id="PF08549"/>
    </source>
</evidence>
<keyword evidence="4" id="KW-1185">Reference proteome</keyword>
<comment type="caution">
    <text evidence="3">The sequence shown here is derived from an EMBL/GenBank/DDBJ whole genome shotgun (WGS) entry which is preliminary data.</text>
</comment>
<proteinExistence type="predicted"/>
<dbReference type="GO" id="GO:0006338">
    <property type="term" value="P:chromatin remodeling"/>
    <property type="evidence" value="ECO:0007669"/>
    <property type="project" value="InterPro"/>
</dbReference>
<feature type="region of interest" description="Disordered" evidence="1">
    <location>
        <begin position="175"/>
        <end position="216"/>
    </location>
</feature>
<accession>A0A8H6I293</accession>
<reference evidence="3 4" key="1">
    <citation type="submission" date="2020-07" db="EMBL/GenBank/DDBJ databases">
        <title>Comparative genomics of pyrophilous fungi reveals a link between fire events and developmental genes.</title>
        <authorList>
            <consortium name="DOE Joint Genome Institute"/>
            <person name="Steindorff A.S."/>
            <person name="Carver A."/>
            <person name="Calhoun S."/>
            <person name="Stillman K."/>
            <person name="Liu H."/>
            <person name="Lipzen A."/>
            <person name="Pangilinan J."/>
            <person name="Labutti K."/>
            <person name="Bruns T.D."/>
            <person name="Grigoriev I.V."/>
        </authorList>
    </citation>
    <scope>NUCLEOTIDE SEQUENCE [LARGE SCALE GENOMIC DNA]</scope>
    <source>
        <strain evidence="3 4">CBS 144469</strain>
    </source>
</reference>
<dbReference type="Proteomes" id="UP000521943">
    <property type="component" value="Unassembled WGS sequence"/>
</dbReference>
<sequence length="360" mass="39945">MSFQQATQDGLCLQYPDPLPHSAEVSLETAVTTLMRAIQMSENRPFHYRYIDKPAEGTMAMLFLDPRARFPNDGIRWQEPDTVRLIPAGGGRELEVSESRFGFVPGSQDQNAWRLRRRYRLVKGGHPSLVLVHYTRGPPAPISPGVANLPVRVYPLRTVNEPPTIVIGDKAGQKFYPPGTPGPGMQPPPPPSAVNAPGGPTIPGGPPGMGNMAFNHPGATAAMVNQQNAAMEQLERRREREREKERAAARERAGSTSGRPQHINDDGSDDETDQISTRSLALTRYKRNHEFMNDVFRQAAFGDKNRPPQPSPYSIFNKEDLERKTAQLQADIELLKQKTAERQKGRMLPDVSMEGQALNA</sequence>
<feature type="compositionally biased region" description="Pro residues" evidence="1">
    <location>
        <begin position="178"/>
        <end position="192"/>
    </location>
</feature>
<feature type="compositionally biased region" description="Basic and acidic residues" evidence="1">
    <location>
        <begin position="233"/>
        <end position="253"/>
    </location>
</feature>
<feature type="region of interest" description="Disordered" evidence="1">
    <location>
        <begin position="228"/>
        <end position="275"/>
    </location>
</feature>
<feature type="domain" description="SWI/SNF and RSC complexes subunit Ssr4 N-terminal" evidence="2">
    <location>
        <begin position="20"/>
        <end position="140"/>
    </location>
</feature>
<name>A0A8H6I293_9AGAR</name>
<dbReference type="InterPro" id="IPR013859">
    <property type="entry name" value="Ssr4_N"/>
</dbReference>
<evidence type="ECO:0000256" key="1">
    <source>
        <dbReference type="SAM" id="MobiDB-lite"/>
    </source>
</evidence>
<dbReference type="Pfam" id="PF08549">
    <property type="entry name" value="SWI-SNF_Ssr4_N"/>
    <property type="match status" value="1"/>
</dbReference>
<feature type="region of interest" description="Disordered" evidence="1">
    <location>
        <begin position="339"/>
        <end position="360"/>
    </location>
</feature>
<evidence type="ECO:0000313" key="3">
    <source>
        <dbReference type="EMBL" id="KAF6757590.1"/>
    </source>
</evidence>
<dbReference type="EMBL" id="JACGCI010000022">
    <property type="protein sequence ID" value="KAF6757590.1"/>
    <property type="molecule type" value="Genomic_DNA"/>
</dbReference>